<keyword evidence="8 11" id="KW-0326">Glycosidase</keyword>
<dbReference type="SMART" id="SM00636">
    <property type="entry name" value="Glyco_18"/>
    <property type="match status" value="1"/>
</dbReference>
<evidence type="ECO:0000256" key="3">
    <source>
        <dbReference type="ARBA" id="ARBA00012729"/>
    </source>
</evidence>
<comment type="catalytic activity">
    <reaction evidence="1">
        <text>Random endo-hydrolysis of N-acetyl-beta-D-glucosaminide (1-&gt;4)-beta-linkages in chitin and chitodextrins.</text>
        <dbReference type="EC" id="3.2.1.14"/>
    </reaction>
</comment>
<evidence type="ECO:0000256" key="11">
    <source>
        <dbReference type="RuleBase" id="RU000489"/>
    </source>
</evidence>
<feature type="signal peptide" evidence="12">
    <location>
        <begin position="1"/>
        <end position="33"/>
    </location>
</feature>
<organism evidence="15 16">
    <name type="scientific">Tothia fuscella</name>
    <dbReference type="NCBI Taxonomy" id="1048955"/>
    <lineage>
        <taxon>Eukaryota</taxon>
        <taxon>Fungi</taxon>
        <taxon>Dikarya</taxon>
        <taxon>Ascomycota</taxon>
        <taxon>Pezizomycotina</taxon>
        <taxon>Dothideomycetes</taxon>
        <taxon>Pleosporomycetidae</taxon>
        <taxon>Venturiales</taxon>
        <taxon>Cylindrosympodiaceae</taxon>
        <taxon>Tothia</taxon>
    </lineage>
</organism>
<evidence type="ECO:0000259" key="13">
    <source>
        <dbReference type="PROSITE" id="PS50941"/>
    </source>
</evidence>
<keyword evidence="7" id="KW-0119">Carbohydrate metabolism</keyword>
<keyword evidence="10" id="KW-1015">Disulfide bond</keyword>
<evidence type="ECO:0000313" key="15">
    <source>
        <dbReference type="EMBL" id="KAF2415627.1"/>
    </source>
</evidence>
<dbReference type="Gene3D" id="3.10.50.10">
    <property type="match status" value="1"/>
</dbReference>
<dbReference type="InterPro" id="IPR001223">
    <property type="entry name" value="Glyco_hydro18_cat"/>
</dbReference>
<dbReference type="GO" id="GO:0008061">
    <property type="term" value="F:chitin binding"/>
    <property type="evidence" value="ECO:0007669"/>
    <property type="project" value="UniProtKB-UniRule"/>
</dbReference>
<dbReference type="InterPro" id="IPR050314">
    <property type="entry name" value="Glycosyl_Hydrlase_18"/>
</dbReference>
<dbReference type="InterPro" id="IPR011583">
    <property type="entry name" value="Chitinase_II/V-like_cat"/>
</dbReference>
<evidence type="ECO:0000256" key="7">
    <source>
        <dbReference type="ARBA" id="ARBA00023277"/>
    </source>
</evidence>
<keyword evidence="4 10" id="KW-0147">Chitin-binding</keyword>
<feature type="disulfide bond" evidence="10">
    <location>
        <begin position="97"/>
        <end position="109"/>
    </location>
</feature>
<reference evidence="15" key="1">
    <citation type="journal article" date="2020" name="Stud. Mycol.">
        <title>101 Dothideomycetes genomes: a test case for predicting lifestyles and emergence of pathogens.</title>
        <authorList>
            <person name="Haridas S."/>
            <person name="Albert R."/>
            <person name="Binder M."/>
            <person name="Bloem J."/>
            <person name="Labutti K."/>
            <person name="Salamov A."/>
            <person name="Andreopoulos B."/>
            <person name="Baker S."/>
            <person name="Barry K."/>
            <person name="Bills G."/>
            <person name="Bluhm B."/>
            <person name="Cannon C."/>
            <person name="Castanera R."/>
            <person name="Culley D."/>
            <person name="Daum C."/>
            <person name="Ezra D."/>
            <person name="Gonzalez J."/>
            <person name="Henrissat B."/>
            <person name="Kuo A."/>
            <person name="Liang C."/>
            <person name="Lipzen A."/>
            <person name="Lutzoni F."/>
            <person name="Magnuson J."/>
            <person name="Mondo S."/>
            <person name="Nolan M."/>
            <person name="Ohm R."/>
            <person name="Pangilinan J."/>
            <person name="Park H.-J."/>
            <person name="Ramirez L."/>
            <person name="Alfaro M."/>
            <person name="Sun H."/>
            <person name="Tritt A."/>
            <person name="Yoshinaga Y."/>
            <person name="Zwiers L.-H."/>
            <person name="Turgeon B."/>
            <person name="Goodwin S."/>
            <person name="Spatafora J."/>
            <person name="Crous P."/>
            <person name="Grigoriev I."/>
        </authorList>
    </citation>
    <scope>NUCLEOTIDE SEQUENCE</scope>
    <source>
        <strain evidence="15">CBS 130266</strain>
    </source>
</reference>
<dbReference type="SUPFAM" id="SSF54556">
    <property type="entry name" value="Chitinase insertion domain"/>
    <property type="match status" value="1"/>
</dbReference>
<feature type="domain" description="GH18" evidence="14">
    <location>
        <begin position="187"/>
        <end position="546"/>
    </location>
</feature>
<dbReference type="SUPFAM" id="SSF51445">
    <property type="entry name" value="(Trans)glycosidases"/>
    <property type="match status" value="1"/>
</dbReference>
<dbReference type="InterPro" id="IPR001002">
    <property type="entry name" value="Chitin-bd_1"/>
</dbReference>
<comment type="similarity">
    <text evidence="2">Belongs to the glycosyl hydrolase 18 family. Chitinase class V subfamily.</text>
</comment>
<dbReference type="Gene3D" id="3.30.60.10">
    <property type="entry name" value="Endochitinase-like"/>
    <property type="match status" value="1"/>
</dbReference>
<dbReference type="InterPro" id="IPR017853">
    <property type="entry name" value="GH"/>
</dbReference>
<feature type="chain" id="PRO_5040453136" description="chitinase" evidence="12">
    <location>
        <begin position="34"/>
        <end position="1206"/>
    </location>
</feature>
<keyword evidence="12" id="KW-0732">Signal</keyword>
<keyword evidence="16" id="KW-1185">Reference proteome</keyword>
<evidence type="ECO:0000256" key="12">
    <source>
        <dbReference type="SAM" id="SignalP"/>
    </source>
</evidence>
<feature type="domain" description="Chitin-binding type-1" evidence="13">
    <location>
        <begin position="127"/>
        <end position="170"/>
    </location>
</feature>
<dbReference type="PROSITE" id="PS01095">
    <property type="entry name" value="GH18_1"/>
    <property type="match status" value="1"/>
</dbReference>
<dbReference type="AlphaFoldDB" id="A0A9P4TRT7"/>
<dbReference type="GO" id="GO:0008843">
    <property type="term" value="F:endochitinase activity"/>
    <property type="evidence" value="ECO:0007669"/>
    <property type="project" value="UniProtKB-EC"/>
</dbReference>
<dbReference type="OrthoDB" id="73875at2759"/>
<evidence type="ECO:0000256" key="4">
    <source>
        <dbReference type="ARBA" id="ARBA00022669"/>
    </source>
</evidence>
<dbReference type="InterPro" id="IPR036861">
    <property type="entry name" value="Endochitinase-like_sf"/>
</dbReference>
<evidence type="ECO:0000256" key="8">
    <source>
        <dbReference type="ARBA" id="ARBA00023295"/>
    </source>
</evidence>
<dbReference type="CDD" id="cd00035">
    <property type="entry name" value="ChtBD1"/>
    <property type="match status" value="1"/>
</dbReference>
<feature type="domain" description="Chitin-binding type-1" evidence="13">
    <location>
        <begin position="88"/>
        <end position="126"/>
    </location>
</feature>
<evidence type="ECO:0000313" key="16">
    <source>
        <dbReference type="Proteomes" id="UP000800235"/>
    </source>
</evidence>
<evidence type="ECO:0000256" key="1">
    <source>
        <dbReference type="ARBA" id="ARBA00000822"/>
    </source>
</evidence>
<dbReference type="PROSITE" id="PS51910">
    <property type="entry name" value="GH18_2"/>
    <property type="match status" value="1"/>
</dbReference>
<gene>
    <name evidence="15" type="ORF">EJ08DRAFT_135440</name>
</gene>
<evidence type="ECO:0000256" key="2">
    <source>
        <dbReference type="ARBA" id="ARBA00008682"/>
    </source>
</evidence>
<feature type="disulfide bond" evidence="10">
    <location>
        <begin position="164"/>
        <end position="168"/>
    </location>
</feature>
<keyword evidence="6" id="KW-0146">Chitin degradation</keyword>
<dbReference type="PROSITE" id="PS50941">
    <property type="entry name" value="CHIT_BIND_I_2"/>
    <property type="match status" value="2"/>
</dbReference>
<comment type="caution">
    <text evidence="15">The sequence shown here is derived from an EMBL/GenBank/DDBJ whole genome shotgun (WGS) entry which is preliminary data.</text>
</comment>
<dbReference type="InterPro" id="IPR018371">
    <property type="entry name" value="Chitin-binding_1_CS"/>
</dbReference>
<dbReference type="PANTHER" id="PTHR11177">
    <property type="entry name" value="CHITINASE"/>
    <property type="match status" value="1"/>
</dbReference>
<evidence type="ECO:0000256" key="10">
    <source>
        <dbReference type="PROSITE-ProRule" id="PRU00261"/>
    </source>
</evidence>
<feature type="disulfide bond" evidence="10">
    <location>
        <begin position="141"/>
        <end position="153"/>
    </location>
</feature>
<feature type="disulfide bond" evidence="10">
    <location>
        <begin position="146"/>
        <end position="160"/>
    </location>
</feature>
<name>A0A9P4TRT7_9PEZI</name>
<dbReference type="InterPro" id="IPR029070">
    <property type="entry name" value="Chitinase_insertion_sf"/>
</dbReference>
<dbReference type="Pfam" id="PF00704">
    <property type="entry name" value="Glyco_hydro_18"/>
    <property type="match status" value="1"/>
</dbReference>
<dbReference type="SMART" id="SM00270">
    <property type="entry name" value="ChtBD1"/>
    <property type="match status" value="2"/>
</dbReference>
<dbReference type="GO" id="GO:0006032">
    <property type="term" value="P:chitin catabolic process"/>
    <property type="evidence" value="ECO:0007669"/>
    <property type="project" value="UniProtKB-KW"/>
</dbReference>
<dbReference type="SUPFAM" id="SSF57016">
    <property type="entry name" value="Plant lectins/antimicrobial peptides"/>
    <property type="match status" value="1"/>
</dbReference>
<keyword evidence="9" id="KW-0624">Polysaccharide degradation</keyword>
<proteinExistence type="inferred from homology"/>
<dbReference type="PROSITE" id="PS00026">
    <property type="entry name" value="CHIT_BIND_I_1"/>
    <property type="match status" value="1"/>
</dbReference>
<keyword evidence="5 11" id="KW-0378">Hydrolase</keyword>
<dbReference type="GO" id="GO:0000272">
    <property type="term" value="P:polysaccharide catabolic process"/>
    <property type="evidence" value="ECO:0007669"/>
    <property type="project" value="UniProtKB-KW"/>
</dbReference>
<evidence type="ECO:0000256" key="6">
    <source>
        <dbReference type="ARBA" id="ARBA00023024"/>
    </source>
</evidence>
<feature type="disulfide bond" evidence="10">
    <location>
        <begin position="120"/>
        <end position="124"/>
    </location>
</feature>
<protein>
    <recommendedName>
        <fullName evidence="3">chitinase</fullName>
        <ecNumber evidence="3">3.2.1.14</ecNumber>
    </recommendedName>
</protein>
<evidence type="ECO:0000256" key="9">
    <source>
        <dbReference type="ARBA" id="ARBA00023326"/>
    </source>
</evidence>
<comment type="caution">
    <text evidence="10">Lacks conserved residue(s) required for the propagation of feature annotation.</text>
</comment>
<sequence>MINIPTKRFAACLIPFLFLVLLFYRSSSPATQAHSENGAAVHDRKLSGRAPIIELTDRPNPPYRYDRRHYDYSEAETKTSNASLVRRDYTCGPGNPCSNGACCGGSGFCGYGNTYCGTGCVSNCGATAECGQFSNPAGKTCPLNTCCSEFGFCGTTLDFCGTNCQSNCVLHPSPPASNSVSQGNVRKRVIGYYESWMARRECHKRFPSDLPLTSLTHLNYAFGYINPSTFEITTMDPQTDAQLFWDVAEAKIYNPDLEVFLSIGGWTFSDNNTATQPVFGNIASTETNRQTFANNLVKFLKHYGYNGIDIDWEYPGAPDRGGHPDDVQNFVSMMKTIRQTFDASGSKYGLTYTAPTSYWYLRWFDLKGLSKYTDWVNVMSYDLHGEWDRNNPIGSIVQAHTNLTEIKIAFELFWRNDISPSSLVMGFGFYGRSFQLASASCTTPGCAFAGTALPGPCSDTGGILMYYEIMALMAQNPSLTPVWDHDAAVKYLVYGDGKQWISYDDADTWKQKVDWANGLGLGGSLIWASDADDDKFTAHAGLLGTNVGSIKHPQINVQKSTAFVKSPATVAKFIKGSSAQQCYKRLDHCVKYDDTEALRNGCRSGETIVGLVQNPGCKKGENYPICCPAQGAPVNCIWRGGTGGAADCNGQCHAGEVKVFGDSWGGQLREPGTDTAKCNRGIKVFCCEAPLWDEVKNNCRWAKTYETCGSDETVEARKKIPTQDVSLPDAYEKLCCKSPSLVHDCRWEDGSKGADCVDANCKADEVELARDSRGDGTTCGWKRQKALCCKTHIPATDDQNPVCPRSCTTDPDLCNIDGLPQSLSVSDLSELRKRGRLYPVDITEHVNNLRAREAELAKRRTIKFMDTIKKFIKKVEQKLPTHPSRGDYLGRAAMTRVNDVDPAYFRADSRRIVLPGAEPLPSPGTTPGQVLNCLNGNILRVPIANQADIPPRTEVLLEAEHPTDANLLVNRFIETLLTGRLMSGDMSRYGKASIAFINDFLLADNVLPANGPAVSVHPSSSGAPYNSRSPIMRLLECLGSYTNSYPFLLLEGELNGMKGRLTQGVPLRNMDKITKSLDKAVAGTDEDFASVVGNVKDAHLLFQYLQSPQFQQRNGAVFNSVATEADYIARNNLEVNNLRERWIEFIDDAQETMGQDARNWGDSVIGEMRSRESRLTRLQHFAPNYVRSIINVWKARIPGWRWPKRK</sequence>
<dbReference type="Proteomes" id="UP000800235">
    <property type="component" value="Unassembled WGS sequence"/>
</dbReference>
<dbReference type="EC" id="3.2.1.14" evidence="3"/>
<feature type="disulfide bond" evidence="10">
    <location>
        <begin position="102"/>
        <end position="116"/>
    </location>
</feature>
<dbReference type="Pfam" id="PF00187">
    <property type="entry name" value="Chitin_bind_1"/>
    <property type="match status" value="1"/>
</dbReference>
<dbReference type="PANTHER" id="PTHR11177:SF397">
    <property type="entry name" value="CHITINASE"/>
    <property type="match status" value="1"/>
</dbReference>
<evidence type="ECO:0000259" key="14">
    <source>
        <dbReference type="PROSITE" id="PS51910"/>
    </source>
</evidence>
<dbReference type="Gene3D" id="3.20.20.80">
    <property type="entry name" value="Glycosidases"/>
    <property type="match status" value="1"/>
</dbReference>
<dbReference type="EMBL" id="MU007191">
    <property type="protein sequence ID" value="KAF2415627.1"/>
    <property type="molecule type" value="Genomic_DNA"/>
</dbReference>
<dbReference type="InterPro" id="IPR001579">
    <property type="entry name" value="Glyco_hydro_18_chit_AS"/>
</dbReference>
<accession>A0A9P4TRT7</accession>
<evidence type="ECO:0000256" key="5">
    <source>
        <dbReference type="ARBA" id="ARBA00022801"/>
    </source>
</evidence>